<sequence>MNVAASTMKLALNEDLRYYSYKRRKGQLLTEKAREKRDVMPPHFFQEGLRLTSDDYVELLNTVVKPWTRRVANGRPYVRQQDSAPCHTSGKSQKWLSEHFTTSPGCGRDNHWEKGNGSACHGL</sequence>
<dbReference type="Proteomes" id="UP001558652">
    <property type="component" value="Unassembled WGS sequence"/>
</dbReference>
<gene>
    <name evidence="1" type="ORF">AAG570_014148</name>
</gene>
<dbReference type="EMBL" id="JBFDAA010000123">
    <property type="protein sequence ID" value="KAL1109914.1"/>
    <property type="molecule type" value="Genomic_DNA"/>
</dbReference>
<organism evidence="1 2">
    <name type="scientific">Ranatra chinensis</name>
    <dbReference type="NCBI Taxonomy" id="642074"/>
    <lineage>
        <taxon>Eukaryota</taxon>
        <taxon>Metazoa</taxon>
        <taxon>Ecdysozoa</taxon>
        <taxon>Arthropoda</taxon>
        <taxon>Hexapoda</taxon>
        <taxon>Insecta</taxon>
        <taxon>Pterygota</taxon>
        <taxon>Neoptera</taxon>
        <taxon>Paraneoptera</taxon>
        <taxon>Hemiptera</taxon>
        <taxon>Heteroptera</taxon>
        <taxon>Panheteroptera</taxon>
        <taxon>Nepomorpha</taxon>
        <taxon>Nepidae</taxon>
        <taxon>Ranatrinae</taxon>
        <taxon>Ranatra</taxon>
    </lineage>
</organism>
<reference evidence="1 2" key="1">
    <citation type="submission" date="2024-07" db="EMBL/GenBank/DDBJ databases">
        <title>Chromosome-level genome assembly of the water stick insect Ranatra chinensis (Heteroptera: Nepidae).</title>
        <authorList>
            <person name="Liu X."/>
        </authorList>
    </citation>
    <scope>NUCLEOTIDE SEQUENCE [LARGE SCALE GENOMIC DNA]</scope>
    <source>
        <strain evidence="1">Cailab_2021Rc</strain>
        <tissue evidence="1">Muscle</tissue>
    </source>
</reference>
<evidence type="ECO:0008006" key="3">
    <source>
        <dbReference type="Google" id="ProtNLM"/>
    </source>
</evidence>
<dbReference type="Gene3D" id="3.30.420.10">
    <property type="entry name" value="Ribonuclease H-like superfamily/Ribonuclease H"/>
    <property type="match status" value="1"/>
</dbReference>
<evidence type="ECO:0000313" key="2">
    <source>
        <dbReference type="Proteomes" id="UP001558652"/>
    </source>
</evidence>
<dbReference type="AlphaFoldDB" id="A0ABD0XRW4"/>
<evidence type="ECO:0000313" key="1">
    <source>
        <dbReference type="EMBL" id="KAL1109914.1"/>
    </source>
</evidence>
<accession>A0ABD0XRW4</accession>
<keyword evidence="2" id="KW-1185">Reference proteome</keyword>
<protein>
    <recommendedName>
        <fullName evidence="3">Transposase</fullName>
    </recommendedName>
</protein>
<comment type="caution">
    <text evidence="1">The sequence shown here is derived from an EMBL/GenBank/DDBJ whole genome shotgun (WGS) entry which is preliminary data.</text>
</comment>
<dbReference type="InterPro" id="IPR036397">
    <property type="entry name" value="RNaseH_sf"/>
</dbReference>
<proteinExistence type="predicted"/>
<name>A0ABD0XRW4_9HEMI</name>